<protein>
    <submittedName>
        <fullName evidence="1">Uncharacterized protein</fullName>
    </submittedName>
</protein>
<dbReference type="EMBL" id="JBHUPE010000004">
    <property type="protein sequence ID" value="MFD2903800.1"/>
    <property type="molecule type" value="Genomic_DNA"/>
</dbReference>
<accession>A0ABW5YUM0</accession>
<comment type="caution">
    <text evidence="1">The sequence shown here is derived from an EMBL/GenBank/DDBJ whole genome shotgun (WGS) entry which is preliminary data.</text>
</comment>
<reference evidence="2" key="1">
    <citation type="journal article" date="2019" name="Int. J. Syst. Evol. Microbiol.">
        <title>The Global Catalogue of Microorganisms (GCM) 10K type strain sequencing project: providing services to taxonomists for standard genome sequencing and annotation.</title>
        <authorList>
            <consortium name="The Broad Institute Genomics Platform"/>
            <consortium name="The Broad Institute Genome Sequencing Center for Infectious Disease"/>
            <person name="Wu L."/>
            <person name="Ma J."/>
        </authorList>
    </citation>
    <scope>NUCLEOTIDE SEQUENCE [LARGE SCALE GENOMIC DNA]</scope>
    <source>
        <strain evidence="2">KCTC 22209</strain>
    </source>
</reference>
<gene>
    <name evidence="1" type="ORF">ACFS6I_07695</name>
</gene>
<name>A0ABW5YUM0_9SPHI</name>
<organism evidence="1 2">
    <name type="scientific">Sphingobacterium anhuiense</name>
    <dbReference type="NCBI Taxonomy" id="493780"/>
    <lineage>
        <taxon>Bacteria</taxon>
        <taxon>Pseudomonadati</taxon>
        <taxon>Bacteroidota</taxon>
        <taxon>Sphingobacteriia</taxon>
        <taxon>Sphingobacteriales</taxon>
        <taxon>Sphingobacteriaceae</taxon>
        <taxon>Sphingobacterium</taxon>
    </lineage>
</organism>
<dbReference type="RefSeq" id="WP_380919361.1">
    <property type="nucleotide sequence ID" value="NZ_JBHUPE010000004.1"/>
</dbReference>
<keyword evidence="2" id="KW-1185">Reference proteome</keyword>
<dbReference type="Proteomes" id="UP001597509">
    <property type="component" value="Unassembled WGS sequence"/>
</dbReference>
<evidence type="ECO:0000313" key="1">
    <source>
        <dbReference type="EMBL" id="MFD2903800.1"/>
    </source>
</evidence>
<sequence length="226" mass="26222">MKLTNDMLNTNLRTNNTVAISLSYKKSGERESIKRALIEIKEDLGNDFLLHIKPNCGPQAGGLIDAMIEISSNISLSDYLKVLKDGVEYFVAYKILWEGLKKVFKRMQLVEETTEFWDYANVSIRFDDCDIIIYGYEKIFKSIIPSIFNILLANQHIICASTMGVPYEIHIPIQKDEETGEFLKEDCPDYSGIESYKIYWGIVYNYGYDRMVFDVRNEKLLPDYWS</sequence>
<proteinExistence type="predicted"/>
<evidence type="ECO:0000313" key="2">
    <source>
        <dbReference type="Proteomes" id="UP001597509"/>
    </source>
</evidence>